<dbReference type="InterPro" id="IPR036890">
    <property type="entry name" value="HATPase_C_sf"/>
</dbReference>
<dbReference type="AlphaFoldDB" id="A0A953J8E9"/>
<dbReference type="PROSITE" id="PS50885">
    <property type="entry name" value="HAMP"/>
    <property type="match status" value="1"/>
</dbReference>
<dbReference type="EC" id="2.7.13.3" evidence="3"/>
<dbReference type="PRINTS" id="PR00344">
    <property type="entry name" value="BCTRLSENSOR"/>
</dbReference>
<reference evidence="10" key="2">
    <citation type="submission" date="2021-08" db="EMBL/GenBank/DDBJ databases">
        <authorList>
            <person name="Dalcin Martins P."/>
        </authorList>
    </citation>
    <scope>NUCLEOTIDE SEQUENCE</scope>
    <source>
        <strain evidence="10">MAG_39</strain>
    </source>
</reference>
<evidence type="ECO:0000256" key="4">
    <source>
        <dbReference type="ARBA" id="ARBA00022553"/>
    </source>
</evidence>
<keyword evidence="7" id="KW-0812">Transmembrane</keyword>
<organism evidence="10 11">
    <name type="scientific">Candidatus Nitrobium versatile</name>
    <dbReference type="NCBI Taxonomy" id="2884831"/>
    <lineage>
        <taxon>Bacteria</taxon>
        <taxon>Pseudomonadati</taxon>
        <taxon>Nitrospirota</taxon>
        <taxon>Nitrospiria</taxon>
        <taxon>Nitrospirales</taxon>
        <taxon>Nitrospiraceae</taxon>
        <taxon>Candidatus Nitrobium</taxon>
    </lineage>
</organism>
<proteinExistence type="predicted"/>
<evidence type="ECO:0000259" key="9">
    <source>
        <dbReference type="PROSITE" id="PS50885"/>
    </source>
</evidence>
<dbReference type="InterPro" id="IPR003594">
    <property type="entry name" value="HATPase_dom"/>
</dbReference>
<dbReference type="Pfam" id="PF09984">
    <property type="entry name" value="sCache_4"/>
    <property type="match status" value="1"/>
</dbReference>
<keyword evidence="6" id="KW-0418">Kinase</keyword>
<evidence type="ECO:0000256" key="5">
    <source>
        <dbReference type="ARBA" id="ARBA00022679"/>
    </source>
</evidence>
<dbReference type="GO" id="GO:0000155">
    <property type="term" value="F:phosphorelay sensor kinase activity"/>
    <property type="evidence" value="ECO:0007669"/>
    <property type="project" value="InterPro"/>
</dbReference>
<feature type="domain" description="HAMP" evidence="9">
    <location>
        <begin position="223"/>
        <end position="275"/>
    </location>
</feature>
<dbReference type="CDD" id="cd00082">
    <property type="entry name" value="HisKA"/>
    <property type="match status" value="1"/>
</dbReference>
<sequence length="548" mass="60687">MNKTEHRAKGGLLTPLRKSFRAKIFVSFMLLVIATSAVFTGLSVYYQSQDLRNDLIGKGRILAEVLAESAFKGIYLESRELMKDALQGVMKQEDVVAASVFDHEGKVLLSHGRSQGNALAEGRGVRVGNIRTGTTKKMSLEWSETSDGFEFRMPVLTESFAVEEGMFFDKDIPAHKQHVVGYVSILIDKRSLKEKTAMIISKGILLALLFLLFGAAISALNLRIITRPLLLLEEKVRAYGRGEAVEKILCETDDEIGKLASSFNAMVEALQKREQEKQAILEEAMRAGNLRLLGQLSAGMAHEINNPNNFILSNAELLAGIWRDTVRVLAEYHRENGDFSLAGLSFPEAREHVPGMIKSIVTGSYRIKNIVDDLKNFSRQDRSSFELFSINKSVENSVRMLSTPIRKATRNFTVHRGEDLPPVRGIASKIEQVIINLILNALEALPDADRGIWIATLFDERASHIVVEVRDEGIGMPPEIKSRIVEPFFTTKSSEGGTGLGLSIAYSIIREHNGTILFESEPGEGTIVQVRLPVQTGLTGKEGNHDLI</sequence>
<evidence type="ECO:0000256" key="1">
    <source>
        <dbReference type="ARBA" id="ARBA00000085"/>
    </source>
</evidence>
<dbReference type="Gene3D" id="1.10.287.130">
    <property type="match status" value="1"/>
</dbReference>
<evidence type="ECO:0000256" key="2">
    <source>
        <dbReference type="ARBA" id="ARBA00004370"/>
    </source>
</evidence>
<dbReference type="Gene3D" id="3.30.565.10">
    <property type="entry name" value="Histidine kinase-like ATPase, C-terminal domain"/>
    <property type="match status" value="1"/>
</dbReference>
<evidence type="ECO:0000256" key="7">
    <source>
        <dbReference type="SAM" id="Phobius"/>
    </source>
</evidence>
<dbReference type="InterPro" id="IPR003660">
    <property type="entry name" value="HAMP_dom"/>
</dbReference>
<protein>
    <recommendedName>
        <fullName evidence="3">histidine kinase</fullName>
        <ecNumber evidence="3">2.7.13.3</ecNumber>
    </recommendedName>
</protein>
<dbReference type="InterPro" id="IPR004358">
    <property type="entry name" value="Sig_transdc_His_kin-like_C"/>
</dbReference>
<keyword evidence="5" id="KW-0808">Transferase</keyword>
<evidence type="ECO:0000256" key="6">
    <source>
        <dbReference type="ARBA" id="ARBA00022777"/>
    </source>
</evidence>
<evidence type="ECO:0000313" key="10">
    <source>
        <dbReference type="EMBL" id="MBZ0157658.1"/>
    </source>
</evidence>
<evidence type="ECO:0000259" key="8">
    <source>
        <dbReference type="PROSITE" id="PS50109"/>
    </source>
</evidence>
<name>A0A953J8E9_9BACT</name>
<dbReference type="CDD" id="cd06225">
    <property type="entry name" value="HAMP"/>
    <property type="match status" value="1"/>
</dbReference>
<dbReference type="SMART" id="SM00387">
    <property type="entry name" value="HATPase_c"/>
    <property type="match status" value="1"/>
</dbReference>
<comment type="caution">
    <text evidence="10">The sequence shown here is derived from an EMBL/GenBank/DDBJ whole genome shotgun (WGS) entry which is preliminary data.</text>
</comment>
<evidence type="ECO:0000256" key="3">
    <source>
        <dbReference type="ARBA" id="ARBA00012438"/>
    </source>
</evidence>
<dbReference type="SMART" id="SM00304">
    <property type="entry name" value="HAMP"/>
    <property type="match status" value="1"/>
</dbReference>
<comment type="catalytic activity">
    <reaction evidence="1">
        <text>ATP + protein L-histidine = ADP + protein N-phospho-L-histidine.</text>
        <dbReference type="EC" id="2.7.13.3"/>
    </reaction>
</comment>
<feature type="transmembrane region" description="Helical" evidence="7">
    <location>
        <begin position="199"/>
        <end position="220"/>
    </location>
</feature>
<dbReference type="PROSITE" id="PS50109">
    <property type="entry name" value="HIS_KIN"/>
    <property type="match status" value="1"/>
</dbReference>
<keyword evidence="7" id="KW-1133">Transmembrane helix</keyword>
<dbReference type="GO" id="GO:0016020">
    <property type="term" value="C:membrane"/>
    <property type="evidence" value="ECO:0007669"/>
    <property type="project" value="UniProtKB-SubCell"/>
</dbReference>
<keyword evidence="4" id="KW-0597">Phosphoprotein</keyword>
<dbReference type="Pfam" id="PF00672">
    <property type="entry name" value="HAMP"/>
    <property type="match status" value="1"/>
</dbReference>
<evidence type="ECO:0000313" key="11">
    <source>
        <dbReference type="Proteomes" id="UP000705867"/>
    </source>
</evidence>
<gene>
    <name evidence="10" type="ORF">K8I29_15785</name>
</gene>
<dbReference type="Proteomes" id="UP000705867">
    <property type="component" value="Unassembled WGS sequence"/>
</dbReference>
<dbReference type="SUPFAM" id="SSF158472">
    <property type="entry name" value="HAMP domain-like"/>
    <property type="match status" value="1"/>
</dbReference>
<dbReference type="PANTHER" id="PTHR43065:SF42">
    <property type="entry name" value="TWO-COMPONENT SENSOR PPRA"/>
    <property type="match status" value="1"/>
</dbReference>
<reference evidence="10" key="1">
    <citation type="journal article" date="2021" name="bioRxiv">
        <title>Unraveling nitrogen, sulfur and carbon metabolic pathways and microbial community transcriptional responses to substrate deprivation and toxicity stresses in a bioreactor mimicking anoxic brackish coastal sediment conditions.</title>
        <authorList>
            <person name="Martins P.D."/>
            <person name="Echeveste M.J."/>
            <person name="Arshad A."/>
            <person name="Kurth J."/>
            <person name="Ouboter H."/>
            <person name="Jetten M.S.M."/>
            <person name="Welte C.U."/>
        </authorList>
    </citation>
    <scope>NUCLEOTIDE SEQUENCE</scope>
    <source>
        <strain evidence="10">MAG_39</strain>
    </source>
</reference>
<feature type="domain" description="Histidine kinase" evidence="8">
    <location>
        <begin position="299"/>
        <end position="536"/>
    </location>
</feature>
<dbReference type="SUPFAM" id="SSF47384">
    <property type="entry name" value="Homodimeric domain of signal transducing histidine kinase"/>
    <property type="match status" value="1"/>
</dbReference>
<accession>A0A953J8E9</accession>
<dbReference type="InterPro" id="IPR005467">
    <property type="entry name" value="His_kinase_dom"/>
</dbReference>
<dbReference type="InterPro" id="IPR019247">
    <property type="entry name" value="Histidine_kinase_BarA_N"/>
</dbReference>
<comment type="subcellular location">
    <subcellularLocation>
        <location evidence="2">Membrane</location>
    </subcellularLocation>
</comment>
<dbReference type="SUPFAM" id="SSF55874">
    <property type="entry name" value="ATPase domain of HSP90 chaperone/DNA topoisomerase II/histidine kinase"/>
    <property type="match status" value="1"/>
</dbReference>
<dbReference type="Gene3D" id="6.10.340.10">
    <property type="match status" value="1"/>
</dbReference>
<dbReference type="InterPro" id="IPR036097">
    <property type="entry name" value="HisK_dim/P_sf"/>
</dbReference>
<keyword evidence="7" id="KW-0472">Membrane</keyword>
<feature type="transmembrane region" description="Helical" evidence="7">
    <location>
        <begin position="24"/>
        <end position="46"/>
    </location>
</feature>
<dbReference type="InterPro" id="IPR003661">
    <property type="entry name" value="HisK_dim/P_dom"/>
</dbReference>
<dbReference type="Pfam" id="PF02518">
    <property type="entry name" value="HATPase_c"/>
    <property type="match status" value="1"/>
</dbReference>
<dbReference type="PANTHER" id="PTHR43065">
    <property type="entry name" value="SENSOR HISTIDINE KINASE"/>
    <property type="match status" value="1"/>
</dbReference>
<dbReference type="EMBL" id="JAIOIV010000125">
    <property type="protein sequence ID" value="MBZ0157658.1"/>
    <property type="molecule type" value="Genomic_DNA"/>
</dbReference>